<dbReference type="RefSeq" id="WP_131975932.1">
    <property type="nucleotide sequence ID" value="NZ_SLYB01000007.1"/>
</dbReference>
<comment type="caution">
    <text evidence="3">The sequence shown here is derived from an EMBL/GenBank/DDBJ whole genome shotgun (WGS) entry which is preliminary data.</text>
</comment>
<dbReference type="CDD" id="cd03019">
    <property type="entry name" value="DsbA_DsbA"/>
    <property type="match status" value="1"/>
</dbReference>
<dbReference type="InterPro" id="IPR023205">
    <property type="entry name" value="DsbA/DsbL"/>
</dbReference>
<organism evidence="3 4">
    <name type="scientific">Cricetibacter osteomyelitidis</name>
    <dbReference type="NCBI Taxonomy" id="1521931"/>
    <lineage>
        <taxon>Bacteria</taxon>
        <taxon>Pseudomonadati</taxon>
        <taxon>Pseudomonadota</taxon>
        <taxon>Gammaproteobacteria</taxon>
        <taxon>Pasteurellales</taxon>
        <taxon>Pasteurellaceae</taxon>
        <taxon>Cricetibacter</taxon>
    </lineage>
</organism>
<evidence type="ECO:0000256" key="2">
    <source>
        <dbReference type="SAM" id="SignalP"/>
    </source>
</evidence>
<keyword evidence="1 2" id="KW-0732">Signal</keyword>
<dbReference type="PANTHER" id="PTHR35891">
    <property type="entry name" value="THIOL:DISULFIDE INTERCHANGE PROTEIN DSBA"/>
    <property type="match status" value="1"/>
</dbReference>
<dbReference type="Gene3D" id="3.40.30.10">
    <property type="entry name" value="Glutaredoxin"/>
    <property type="match status" value="1"/>
</dbReference>
<reference evidence="3 4" key="1">
    <citation type="submission" date="2019-03" db="EMBL/GenBank/DDBJ databases">
        <title>Genomic Encyclopedia of Type Strains, Phase IV (KMG-IV): sequencing the most valuable type-strain genomes for metagenomic binning, comparative biology and taxonomic classification.</title>
        <authorList>
            <person name="Goeker M."/>
        </authorList>
    </citation>
    <scope>NUCLEOTIDE SEQUENCE [LARGE SCALE GENOMIC DNA]</scope>
    <source>
        <strain evidence="3 4">DSM 28404</strain>
    </source>
</reference>
<dbReference type="SUPFAM" id="SSF52833">
    <property type="entry name" value="Thioredoxin-like"/>
    <property type="match status" value="1"/>
</dbReference>
<dbReference type="AlphaFoldDB" id="A0A4V6NS84"/>
<evidence type="ECO:0000313" key="4">
    <source>
        <dbReference type="Proteomes" id="UP000295763"/>
    </source>
</evidence>
<keyword evidence="4" id="KW-1185">Reference proteome</keyword>
<sequence>MDIRELSAALLLFFSPTVFADPVNAVESENTFEEQPHFEDGKDYFSYLEPIVELPRPDKKIVIRSFFAYDCSGCSSTHDVLELYSQINGNRVILKSHPVATEDAIFTPSIYFTLISLGREDLANLFLFENADKSNQQIKNKKFIHWLKKHKVEEEAFITTLKTPEIQQKIKSAIELTQKYGVFTIPFVVINGKYVLTQSTLYNDDYTFAVLDYLVDKVENERKK</sequence>
<evidence type="ECO:0000256" key="1">
    <source>
        <dbReference type="ARBA" id="ARBA00022729"/>
    </source>
</evidence>
<dbReference type="Proteomes" id="UP000295763">
    <property type="component" value="Unassembled WGS sequence"/>
</dbReference>
<gene>
    <name evidence="3" type="ORF">EDC44_10766</name>
</gene>
<dbReference type="EMBL" id="SLYB01000007">
    <property type="protein sequence ID" value="TCP95783.1"/>
    <property type="molecule type" value="Genomic_DNA"/>
</dbReference>
<evidence type="ECO:0000313" key="3">
    <source>
        <dbReference type="EMBL" id="TCP95783.1"/>
    </source>
</evidence>
<dbReference type="PANTHER" id="PTHR35891:SF2">
    <property type="entry name" value="THIOL:DISULFIDE INTERCHANGE PROTEIN DSBA"/>
    <property type="match status" value="1"/>
</dbReference>
<dbReference type="OrthoDB" id="9784896at2"/>
<feature type="signal peptide" evidence="2">
    <location>
        <begin position="1"/>
        <end position="20"/>
    </location>
</feature>
<feature type="chain" id="PRO_5020406790" evidence="2">
    <location>
        <begin position="21"/>
        <end position="224"/>
    </location>
</feature>
<protein>
    <submittedName>
        <fullName evidence="3">Thiol:disulfide interchange protein DsbA</fullName>
    </submittedName>
</protein>
<dbReference type="InterPro" id="IPR036249">
    <property type="entry name" value="Thioredoxin-like_sf"/>
</dbReference>
<proteinExistence type="predicted"/>
<dbReference type="InterPro" id="IPR050824">
    <property type="entry name" value="Thiol_disulfide_DsbA"/>
</dbReference>
<name>A0A4V6NS84_9PAST</name>
<accession>A0A4V6NS84</accession>